<dbReference type="eggNOG" id="COG0823">
    <property type="taxonomic scope" value="Bacteria"/>
</dbReference>
<name>G2E7W6_9GAMM</name>
<comment type="caution">
    <text evidence="3">The sequence shown here is derived from an EMBL/GenBank/DDBJ whole genome shotgun (WGS) entry which is preliminary data.</text>
</comment>
<reference evidence="3 4" key="1">
    <citation type="submission" date="2011-06" db="EMBL/GenBank/DDBJ databases">
        <title>The draft genome of Thiorhodococcus drewsii AZ1.</title>
        <authorList>
            <consortium name="US DOE Joint Genome Institute (JGI-PGF)"/>
            <person name="Lucas S."/>
            <person name="Han J."/>
            <person name="Lapidus A."/>
            <person name="Cheng J.-F."/>
            <person name="Goodwin L."/>
            <person name="Pitluck S."/>
            <person name="Peters L."/>
            <person name="Land M.L."/>
            <person name="Hauser L."/>
            <person name="Vogl K."/>
            <person name="Liu Z."/>
            <person name="Imhoff J."/>
            <person name="Thiel V."/>
            <person name="Frigaard N.-U."/>
            <person name="Bryant D.A."/>
            <person name="Woyke T.J."/>
        </authorList>
    </citation>
    <scope>NUCLEOTIDE SEQUENCE [LARGE SCALE GENOMIC DNA]</scope>
    <source>
        <strain evidence="3 4">AZ1</strain>
    </source>
</reference>
<feature type="domain" description="DUF4214" evidence="2">
    <location>
        <begin position="671"/>
        <end position="733"/>
    </location>
</feature>
<dbReference type="eggNOG" id="COG2340">
    <property type="taxonomic scope" value="Bacteria"/>
</dbReference>
<dbReference type="STRING" id="765913.ThidrDRAFT_4380"/>
<sequence>MSSKYLPLTEQHGHQHERATMMCNRFRIFSLLLLALAAPPGHFSIANDQVAVSTTPIRQHTSQPNRTLSITGSFGAVDLSNRELSRAFYNLVFLASENIPLEWAGDVDSCDAGTISTDFMDATLLRVNYFRAMAGVPSDVVLSAEGNLMAQQGALMLSANDELNHNPPSTWLCYTPDGAQALDDGSLSGGTNGPGSVYSAFRDNGDNNASTGHRYSTLLPTTTQLGTGDIPELGDHKERHVSYWVDRDHNAPWGILRDGFIAWPPPGFVPYPIVFPRWSLFYQDADFSAATVEMSKDRAAVPVVIDSRNNDYRQSIVWVPEGYDPGQYSQIWNRVEQDTTYSVVVRNVVIGGIARDLSYQVTIMDPADAGHEDLLDISGPDSVPFGATAAYRFSTLDWSDRYEIRTFSVTPMDYANGAEDSTDDIIDGTATDYPLLTAEVSASGNSAFHLAHPDYNEDQYFQLPGDYLIGVDSHLSFASRLGYASDAQVARAQISLDSGQTWVDLWSQAGTPGTDDPGETSFSSVSLSLEAYSDYVGQFRFFYDHLGQSGYNAKTKAGFGWYVDDVLLLDVEQLNDEDMSISDGKGEFSLDVDSQKDLCLQVRNAPWEGFDGLEWGPVKRVSVVGELPTRTTDWMVTEIYLATLGYAPDDEGLQYWVDNIAQNGWTPTRVAQSFFDQPSVQAMYPAEDGDLALIEALYHNLFAREPDTQGLSYWRGELESGRIRRNQMIIALVDGGWANAEAVEDMRRFGNRVEVGLAFAEEQAARGIVFSRLTAEDQERLRLIGQTLLADVTSDTATRDAAIASIGERLESLDL</sequence>
<evidence type="ECO:0000259" key="1">
    <source>
        <dbReference type="Pfam" id="PF00188"/>
    </source>
</evidence>
<dbReference type="InterPro" id="IPR014044">
    <property type="entry name" value="CAP_dom"/>
</dbReference>
<feature type="domain" description="SCP" evidence="1">
    <location>
        <begin position="126"/>
        <end position="228"/>
    </location>
</feature>
<dbReference type="EMBL" id="AFWT01000058">
    <property type="protein sequence ID" value="EGV27806.1"/>
    <property type="molecule type" value="Genomic_DNA"/>
</dbReference>
<gene>
    <name evidence="3" type="ORF">ThidrDRAFT_4380</name>
</gene>
<organism evidence="3 4">
    <name type="scientific">Thiorhodococcus drewsii AZ1</name>
    <dbReference type="NCBI Taxonomy" id="765913"/>
    <lineage>
        <taxon>Bacteria</taxon>
        <taxon>Pseudomonadati</taxon>
        <taxon>Pseudomonadota</taxon>
        <taxon>Gammaproteobacteria</taxon>
        <taxon>Chromatiales</taxon>
        <taxon>Chromatiaceae</taxon>
        <taxon>Thiorhodococcus</taxon>
    </lineage>
</organism>
<protein>
    <recommendedName>
        <fullName evidence="5">DUF4214 domain-containing protein</fullName>
    </recommendedName>
</protein>
<accession>G2E7W6</accession>
<dbReference type="InterPro" id="IPR025282">
    <property type="entry name" value="DUF4214"/>
</dbReference>
<evidence type="ECO:0000313" key="3">
    <source>
        <dbReference type="EMBL" id="EGV27806.1"/>
    </source>
</evidence>
<evidence type="ECO:0000259" key="2">
    <source>
        <dbReference type="Pfam" id="PF13946"/>
    </source>
</evidence>
<dbReference type="Proteomes" id="UP000004200">
    <property type="component" value="Unassembled WGS sequence"/>
</dbReference>
<evidence type="ECO:0008006" key="5">
    <source>
        <dbReference type="Google" id="ProtNLM"/>
    </source>
</evidence>
<keyword evidence="4" id="KW-1185">Reference proteome</keyword>
<dbReference type="Pfam" id="PF13946">
    <property type="entry name" value="DUF4214"/>
    <property type="match status" value="1"/>
</dbReference>
<dbReference type="AlphaFoldDB" id="G2E7W6"/>
<proteinExistence type="predicted"/>
<evidence type="ECO:0000313" key="4">
    <source>
        <dbReference type="Proteomes" id="UP000004200"/>
    </source>
</evidence>
<dbReference type="Pfam" id="PF00188">
    <property type="entry name" value="CAP"/>
    <property type="match status" value="1"/>
</dbReference>